<evidence type="ECO:0000313" key="1">
    <source>
        <dbReference type="EMBL" id="CAJ0609986.1"/>
    </source>
</evidence>
<dbReference type="EMBL" id="CATQJL010000326">
    <property type="protein sequence ID" value="CAJ0609986.1"/>
    <property type="molecule type" value="Genomic_DNA"/>
</dbReference>
<reference evidence="1" key="1">
    <citation type="submission" date="2023-07" db="EMBL/GenBank/DDBJ databases">
        <authorList>
            <consortium name="CYATHOMIX"/>
        </authorList>
    </citation>
    <scope>NUCLEOTIDE SEQUENCE</scope>
    <source>
        <strain evidence="1">N/A</strain>
    </source>
</reference>
<sequence>MHAKEGQDFYETIGPEGAVRRERKYGYPFCDVSPDRFPLQAKLSTTYYPPQQGVKAPGRYGQLWLGARARMQPGCYPPLQWSSYEGSHQIHLHQSNKDRIFTQVIVLKSVRLSSLARNHMLAILQPQPAQPLRLDTADAATPLCIKISVVDDANVEEASG</sequence>
<dbReference type="AlphaFoldDB" id="A0AA36HGI6"/>
<organism evidence="1 2">
    <name type="scientific">Cylicocyclus nassatus</name>
    <name type="common">Nematode worm</name>
    <dbReference type="NCBI Taxonomy" id="53992"/>
    <lineage>
        <taxon>Eukaryota</taxon>
        <taxon>Metazoa</taxon>
        <taxon>Ecdysozoa</taxon>
        <taxon>Nematoda</taxon>
        <taxon>Chromadorea</taxon>
        <taxon>Rhabditida</taxon>
        <taxon>Rhabditina</taxon>
        <taxon>Rhabditomorpha</taxon>
        <taxon>Strongyloidea</taxon>
        <taxon>Strongylidae</taxon>
        <taxon>Cylicocyclus</taxon>
    </lineage>
</organism>
<gene>
    <name evidence="1" type="ORF">CYNAS_LOCUS21969</name>
</gene>
<comment type="caution">
    <text evidence="1">The sequence shown here is derived from an EMBL/GenBank/DDBJ whole genome shotgun (WGS) entry which is preliminary data.</text>
</comment>
<proteinExistence type="predicted"/>
<protein>
    <submittedName>
        <fullName evidence="1">Uncharacterized protein</fullName>
    </submittedName>
</protein>
<name>A0AA36HGI6_CYLNA</name>
<dbReference type="Proteomes" id="UP001176961">
    <property type="component" value="Unassembled WGS sequence"/>
</dbReference>
<evidence type="ECO:0000313" key="2">
    <source>
        <dbReference type="Proteomes" id="UP001176961"/>
    </source>
</evidence>
<accession>A0AA36HGI6</accession>
<keyword evidence="2" id="KW-1185">Reference proteome</keyword>